<feature type="domain" description="PAS" evidence="3">
    <location>
        <begin position="274"/>
        <end position="313"/>
    </location>
</feature>
<dbReference type="PROSITE" id="PS50112">
    <property type="entry name" value="PAS"/>
    <property type="match status" value="2"/>
</dbReference>
<dbReference type="SUPFAM" id="SSF55785">
    <property type="entry name" value="PYP-like sensor domain (PAS domain)"/>
    <property type="match status" value="3"/>
</dbReference>
<evidence type="ECO:0000259" key="3">
    <source>
        <dbReference type="PROSITE" id="PS50112"/>
    </source>
</evidence>
<dbReference type="InterPro" id="IPR035965">
    <property type="entry name" value="PAS-like_dom_sf"/>
</dbReference>
<evidence type="ECO:0000259" key="2">
    <source>
        <dbReference type="PROSITE" id="PS50111"/>
    </source>
</evidence>
<sequence length="572" mass="63112">MPDLSAGATTPADERDVSGLVAAVDRSLAVIELELDGTVITANHNFLELMGYSLPAIRGKHHRMFCTPEYAESPAYADLWGRLRSGAFVQDEFLRITRDGREVWLQATYNPVLDDEGQPVRVVKIAQDITDAKQLAADHLGKVVAIERAQAVIEFDLEGNILTANRNFLDVVGYALPDIQGKHHRLFVDPDLAQTREYAEFWERLGSGQFESGEYRRLAKGGREVWLQATYNPVLDAKGAPMKVVKFATDITAAKQVTAEIEARVDAVDRAQAVIEFDLDGNVLDANENFLRTIGYSLREIVGQHHSLFCSEDYTRSIEYRDFWLRLGKGEIIAGRFHRKGKYDRDVYIQATYNPVLDLRGNVAKVIKYAYDVTPEVEREQRIDDGTRQMTGSVRELAGSITEIATQSRTATELAAETHANAEQGVEALRASIEAISLIQKSSTAISDIVKVIGEIAGQTNLLAFNASIEAARAGEHGVGFSIVAGEVRKLAERSFEAAQQIGRLIEESADRVNQGSAVSQRAEVAFERIVTSVTRTNEAIRTISASTRVQQEASEQVNSLIDQLASVTQDA</sequence>
<feature type="domain" description="Methyl-accepting transducer" evidence="2">
    <location>
        <begin position="389"/>
        <end position="572"/>
    </location>
</feature>
<dbReference type="SUPFAM" id="SSF58104">
    <property type="entry name" value="Methyl-accepting chemotaxis protein (MCP) signaling domain"/>
    <property type="match status" value="1"/>
</dbReference>
<feature type="domain" description="PAC" evidence="4">
    <location>
        <begin position="89"/>
        <end position="141"/>
    </location>
</feature>
<accession>A0ABW1LGF8</accession>
<organism evidence="5 6">
    <name type="scientific">Nocardioides hankookensis</name>
    <dbReference type="NCBI Taxonomy" id="443157"/>
    <lineage>
        <taxon>Bacteria</taxon>
        <taxon>Bacillati</taxon>
        <taxon>Actinomycetota</taxon>
        <taxon>Actinomycetes</taxon>
        <taxon>Propionibacteriales</taxon>
        <taxon>Nocardioidaceae</taxon>
        <taxon>Nocardioides</taxon>
    </lineage>
</organism>
<gene>
    <name evidence="5" type="ORF">ACFPYL_07730</name>
</gene>
<dbReference type="PRINTS" id="PR00260">
    <property type="entry name" value="CHEMTRNSDUCR"/>
</dbReference>
<dbReference type="Proteomes" id="UP001596135">
    <property type="component" value="Unassembled WGS sequence"/>
</dbReference>
<dbReference type="InterPro" id="IPR013655">
    <property type="entry name" value="PAS_fold_3"/>
</dbReference>
<dbReference type="PROSITE" id="PS50113">
    <property type="entry name" value="PAC"/>
    <property type="match status" value="2"/>
</dbReference>
<keyword evidence="1" id="KW-0807">Transducer</keyword>
<dbReference type="Pfam" id="PF08447">
    <property type="entry name" value="PAS_3"/>
    <property type="match status" value="2"/>
</dbReference>
<comment type="caution">
    <text evidence="5">The sequence shown here is derived from an EMBL/GenBank/DDBJ whole genome shotgun (WGS) entry which is preliminary data.</text>
</comment>
<dbReference type="PROSITE" id="PS50111">
    <property type="entry name" value="CHEMOTAXIS_TRANSDUC_2"/>
    <property type="match status" value="1"/>
</dbReference>
<dbReference type="SMART" id="SM00091">
    <property type="entry name" value="PAS"/>
    <property type="match status" value="3"/>
</dbReference>
<evidence type="ECO:0000313" key="5">
    <source>
        <dbReference type="EMBL" id="MFC6042959.1"/>
    </source>
</evidence>
<name>A0ABW1LGF8_9ACTN</name>
<dbReference type="Pfam" id="PF00015">
    <property type="entry name" value="MCPsignal"/>
    <property type="match status" value="1"/>
</dbReference>
<dbReference type="RefSeq" id="WP_379152619.1">
    <property type="nucleotide sequence ID" value="NZ_JBHSRJ010000004.1"/>
</dbReference>
<dbReference type="InterPro" id="IPR001610">
    <property type="entry name" value="PAC"/>
</dbReference>
<dbReference type="NCBIfam" id="TIGR00229">
    <property type="entry name" value="sensory_box"/>
    <property type="match status" value="3"/>
</dbReference>
<dbReference type="Gene3D" id="3.30.450.20">
    <property type="entry name" value="PAS domain"/>
    <property type="match status" value="3"/>
</dbReference>
<dbReference type="PANTHER" id="PTHR24422">
    <property type="entry name" value="CHEMOTAXIS PROTEIN METHYLTRANSFERASE"/>
    <property type="match status" value="1"/>
</dbReference>
<dbReference type="InterPro" id="IPR013656">
    <property type="entry name" value="PAS_4"/>
</dbReference>
<proteinExistence type="predicted"/>
<dbReference type="InterPro" id="IPR000700">
    <property type="entry name" value="PAS-assoc_C"/>
</dbReference>
<evidence type="ECO:0000313" key="6">
    <source>
        <dbReference type="Proteomes" id="UP001596135"/>
    </source>
</evidence>
<protein>
    <submittedName>
        <fullName evidence="5">PAS domain S-box protein</fullName>
    </submittedName>
</protein>
<feature type="domain" description="PAC" evidence="4">
    <location>
        <begin position="211"/>
        <end position="263"/>
    </location>
</feature>
<dbReference type="InterPro" id="IPR050903">
    <property type="entry name" value="Bact_Chemotaxis_MeTrfase"/>
</dbReference>
<reference evidence="6" key="1">
    <citation type="journal article" date="2019" name="Int. J. Syst. Evol. Microbiol.">
        <title>The Global Catalogue of Microorganisms (GCM) 10K type strain sequencing project: providing services to taxonomists for standard genome sequencing and annotation.</title>
        <authorList>
            <consortium name="The Broad Institute Genomics Platform"/>
            <consortium name="The Broad Institute Genome Sequencing Center for Infectious Disease"/>
            <person name="Wu L."/>
            <person name="Ma J."/>
        </authorList>
    </citation>
    <scope>NUCLEOTIDE SEQUENCE [LARGE SCALE GENOMIC DNA]</scope>
    <source>
        <strain evidence="6">CCUG 54522</strain>
    </source>
</reference>
<keyword evidence="6" id="KW-1185">Reference proteome</keyword>
<feature type="domain" description="PAS" evidence="3">
    <location>
        <begin position="152"/>
        <end position="191"/>
    </location>
</feature>
<dbReference type="Pfam" id="PF08448">
    <property type="entry name" value="PAS_4"/>
    <property type="match status" value="1"/>
</dbReference>
<dbReference type="EMBL" id="JBHSRJ010000004">
    <property type="protein sequence ID" value="MFC6042959.1"/>
    <property type="molecule type" value="Genomic_DNA"/>
</dbReference>
<dbReference type="Gene3D" id="1.10.287.950">
    <property type="entry name" value="Methyl-accepting chemotaxis protein"/>
    <property type="match status" value="1"/>
</dbReference>
<dbReference type="InterPro" id="IPR004089">
    <property type="entry name" value="MCPsignal_dom"/>
</dbReference>
<evidence type="ECO:0000259" key="4">
    <source>
        <dbReference type="PROSITE" id="PS50113"/>
    </source>
</evidence>
<dbReference type="SMART" id="SM00283">
    <property type="entry name" value="MA"/>
    <property type="match status" value="1"/>
</dbReference>
<dbReference type="CDD" id="cd00130">
    <property type="entry name" value="PAS"/>
    <property type="match status" value="3"/>
</dbReference>
<dbReference type="InterPro" id="IPR000014">
    <property type="entry name" value="PAS"/>
</dbReference>
<dbReference type="PANTHER" id="PTHR24422:SF10">
    <property type="entry name" value="CHEMOTAXIS PROTEIN METHYLTRANSFERASE 2"/>
    <property type="match status" value="1"/>
</dbReference>
<evidence type="ECO:0000256" key="1">
    <source>
        <dbReference type="PROSITE-ProRule" id="PRU00284"/>
    </source>
</evidence>
<dbReference type="InterPro" id="IPR004090">
    <property type="entry name" value="Chemotax_Me-accpt_rcpt"/>
</dbReference>
<dbReference type="CDD" id="cd11386">
    <property type="entry name" value="MCP_signal"/>
    <property type="match status" value="1"/>
</dbReference>
<dbReference type="SMART" id="SM00086">
    <property type="entry name" value="PAC"/>
    <property type="match status" value="3"/>
</dbReference>